<proteinExistence type="predicted"/>
<dbReference type="AlphaFoldDB" id="A0AAV4R8B9"/>
<protein>
    <submittedName>
        <fullName evidence="1">Uncharacterized protein</fullName>
    </submittedName>
</protein>
<evidence type="ECO:0000313" key="1">
    <source>
        <dbReference type="EMBL" id="GIY16652.1"/>
    </source>
</evidence>
<reference evidence="1 2" key="1">
    <citation type="submission" date="2021-06" db="EMBL/GenBank/DDBJ databases">
        <title>Caerostris darwini draft genome.</title>
        <authorList>
            <person name="Kono N."/>
            <person name="Arakawa K."/>
        </authorList>
    </citation>
    <scope>NUCLEOTIDE SEQUENCE [LARGE SCALE GENOMIC DNA]</scope>
</reference>
<dbReference type="Proteomes" id="UP001054837">
    <property type="component" value="Unassembled WGS sequence"/>
</dbReference>
<name>A0AAV4R8B9_9ARAC</name>
<accession>A0AAV4R8B9</accession>
<gene>
    <name evidence="1" type="ORF">CDAR_443431</name>
</gene>
<sequence>MTEIRRFNMGIWARMFDDSIAASPESQPWCSNSISIRSSIHKMHVRRARNSCNDAFYSNSTWRMTIKPIKTLLRPGTFTKVFTYTKEIQTLVIYQIVLGSRSLYLTQTALGSRSLDLHQSILGSRSLDLTHTALGSRSLELSQTIFGSRFGHGS</sequence>
<dbReference type="EMBL" id="BPLQ01005717">
    <property type="protein sequence ID" value="GIY16652.1"/>
    <property type="molecule type" value="Genomic_DNA"/>
</dbReference>
<evidence type="ECO:0000313" key="2">
    <source>
        <dbReference type="Proteomes" id="UP001054837"/>
    </source>
</evidence>
<keyword evidence="2" id="KW-1185">Reference proteome</keyword>
<comment type="caution">
    <text evidence="1">The sequence shown here is derived from an EMBL/GenBank/DDBJ whole genome shotgun (WGS) entry which is preliminary data.</text>
</comment>
<organism evidence="1 2">
    <name type="scientific">Caerostris darwini</name>
    <dbReference type="NCBI Taxonomy" id="1538125"/>
    <lineage>
        <taxon>Eukaryota</taxon>
        <taxon>Metazoa</taxon>
        <taxon>Ecdysozoa</taxon>
        <taxon>Arthropoda</taxon>
        <taxon>Chelicerata</taxon>
        <taxon>Arachnida</taxon>
        <taxon>Araneae</taxon>
        <taxon>Araneomorphae</taxon>
        <taxon>Entelegynae</taxon>
        <taxon>Araneoidea</taxon>
        <taxon>Araneidae</taxon>
        <taxon>Caerostris</taxon>
    </lineage>
</organism>